<feature type="transmembrane region" description="Helical" evidence="18">
    <location>
        <begin position="442"/>
        <end position="459"/>
    </location>
</feature>
<keyword evidence="7 18" id="KW-1133">Transmembrane helix</keyword>
<keyword evidence="4 16" id="KW-0812">Transmembrane</keyword>
<evidence type="ECO:0000256" key="9">
    <source>
        <dbReference type="ARBA" id="ARBA00023065"/>
    </source>
</evidence>
<dbReference type="GO" id="GO:0005283">
    <property type="term" value="F:amino acid:sodium symporter activity"/>
    <property type="evidence" value="ECO:0007669"/>
    <property type="project" value="TreeGrafter"/>
</dbReference>
<feature type="region of interest" description="Disordered" evidence="17">
    <location>
        <begin position="1"/>
        <end position="32"/>
    </location>
</feature>
<evidence type="ECO:0000313" key="19">
    <source>
        <dbReference type="EMBL" id="KAB7503217.1"/>
    </source>
</evidence>
<evidence type="ECO:0000256" key="12">
    <source>
        <dbReference type="ARBA" id="ARBA00023201"/>
    </source>
</evidence>
<evidence type="ECO:0000256" key="16">
    <source>
        <dbReference type="RuleBase" id="RU003732"/>
    </source>
</evidence>
<evidence type="ECO:0000256" key="10">
    <source>
        <dbReference type="ARBA" id="ARBA00023136"/>
    </source>
</evidence>
<dbReference type="PANTHER" id="PTHR11616:SF321">
    <property type="entry name" value="SODIUM-DEPENDENT NUTRIENT AMINO ACID TRANSPORTER 1-RELATED"/>
    <property type="match status" value="1"/>
</dbReference>
<keyword evidence="15" id="KW-1015">Disulfide bond</keyword>
<feature type="binding site" evidence="14">
    <location>
        <position position="385"/>
    </location>
    <ligand>
        <name>Na(+)</name>
        <dbReference type="ChEBI" id="CHEBI:29101"/>
        <label>1</label>
    </ligand>
</feature>
<comment type="caution">
    <text evidence="19">The sequence shown here is derived from an EMBL/GenBank/DDBJ whole genome shotgun (WGS) entry which is preliminary data.</text>
</comment>
<dbReference type="SUPFAM" id="SSF161070">
    <property type="entry name" value="SNF-like"/>
    <property type="match status" value="1"/>
</dbReference>
<feature type="transmembrane region" description="Helical" evidence="18">
    <location>
        <begin position="373"/>
        <end position="400"/>
    </location>
</feature>
<evidence type="ECO:0000256" key="7">
    <source>
        <dbReference type="ARBA" id="ARBA00022989"/>
    </source>
</evidence>
<dbReference type="EMBL" id="SEYY01005625">
    <property type="protein sequence ID" value="KAB7503217.1"/>
    <property type="molecule type" value="Genomic_DNA"/>
</dbReference>
<keyword evidence="9" id="KW-0406">Ion transport</keyword>
<protein>
    <recommendedName>
        <fullName evidence="16">Transporter</fullName>
    </recommendedName>
</protein>
<evidence type="ECO:0000256" key="3">
    <source>
        <dbReference type="ARBA" id="ARBA00022448"/>
    </source>
</evidence>
<keyword evidence="14" id="KW-0479">Metal-binding</keyword>
<feature type="transmembrane region" description="Helical" evidence="18">
    <location>
        <begin position="311"/>
        <end position="332"/>
    </location>
</feature>
<feature type="transmembrane region" description="Helical" evidence="18">
    <location>
        <begin position="232"/>
        <end position="255"/>
    </location>
</feature>
<accession>A0A5N5TAE4</accession>
<feature type="binding site" evidence="14">
    <location>
        <position position="53"/>
    </location>
    <ligand>
        <name>Na(+)</name>
        <dbReference type="ChEBI" id="CHEBI:29101"/>
        <label>1</label>
    </ligand>
</feature>
<feature type="non-terminal residue" evidence="19">
    <location>
        <position position="1"/>
    </location>
</feature>
<dbReference type="PRINTS" id="PR00176">
    <property type="entry name" value="NANEUSMPORT"/>
</dbReference>
<keyword evidence="3 16" id="KW-0813">Transport</keyword>
<dbReference type="PROSITE" id="PS50267">
    <property type="entry name" value="NA_NEUROTRAN_SYMP_3"/>
    <property type="match status" value="1"/>
</dbReference>
<dbReference type="AlphaFoldDB" id="A0A5N5TAE4"/>
<evidence type="ECO:0000256" key="15">
    <source>
        <dbReference type="PIRSR" id="PIRSR600175-2"/>
    </source>
</evidence>
<comment type="subcellular location">
    <subcellularLocation>
        <location evidence="1">Membrane</location>
        <topology evidence="1">Multi-pass membrane protein</topology>
    </subcellularLocation>
</comment>
<dbReference type="PROSITE" id="PS00610">
    <property type="entry name" value="NA_NEUROTRAN_SYMP_1"/>
    <property type="match status" value="1"/>
</dbReference>
<dbReference type="OrthoDB" id="6581954at2759"/>
<evidence type="ECO:0000256" key="2">
    <source>
        <dbReference type="ARBA" id="ARBA00006459"/>
    </source>
</evidence>
<evidence type="ECO:0000256" key="17">
    <source>
        <dbReference type="SAM" id="MobiDB-lite"/>
    </source>
</evidence>
<keyword evidence="12" id="KW-0739">Sodium transport</keyword>
<evidence type="ECO:0000256" key="5">
    <source>
        <dbReference type="ARBA" id="ARBA00022847"/>
    </source>
</evidence>
<feature type="transmembrane region" description="Helical" evidence="18">
    <location>
        <begin position="65"/>
        <end position="85"/>
    </location>
</feature>
<feature type="disulfide bond" evidence="15">
    <location>
        <begin position="151"/>
        <end position="158"/>
    </location>
</feature>
<dbReference type="GO" id="GO:0015179">
    <property type="term" value="F:L-amino acid transmembrane transporter activity"/>
    <property type="evidence" value="ECO:0007669"/>
    <property type="project" value="TreeGrafter"/>
</dbReference>
<dbReference type="InterPro" id="IPR000175">
    <property type="entry name" value="Na/ntran_symport"/>
</dbReference>
<evidence type="ECO:0000256" key="13">
    <source>
        <dbReference type="ARBA" id="ARBA00037785"/>
    </source>
</evidence>
<feature type="transmembrane region" description="Helical" evidence="18">
    <location>
        <begin position="412"/>
        <end position="430"/>
    </location>
</feature>
<dbReference type="Pfam" id="PF00209">
    <property type="entry name" value="SNF"/>
    <property type="match status" value="1"/>
</dbReference>
<organism evidence="19 20">
    <name type="scientific">Armadillidium nasatum</name>
    <dbReference type="NCBI Taxonomy" id="96803"/>
    <lineage>
        <taxon>Eukaryota</taxon>
        <taxon>Metazoa</taxon>
        <taxon>Ecdysozoa</taxon>
        <taxon>Arthropoda</taxon>
        <taxon>Crustacea</taxon>
        <taxon>Multicrustacea</taxon>
        <taxon>Malacostraca</taxon>
        <taxon>Eumalacostraca</taxon>
        <taxon>Peracarida</taxon>
        <taxon>Isopoda</taxon>
        <taxon>Oniscidea</taxon>
        <taxon>Crinocheta</taxon>
        <taxon>Armadillidiidae</taxon>
        <taxon>Armadillidium</taxon>
    </lineage>
</organism>
<proteinExistence type="inferred from homology"/>
<feature type="compositionally biased region" description="Basic and acidic residues" evidence="17">
    <location>
        <begin position="8"/>
        <end position="32"/>
    </location>
</feature>
<evidence type="ECO:0000313" key="20">
    <source>
        <dbReference type="Proteomes" id="UP000326759"/>
    </source>
</evidence>
<feature type="binding site" evidence="14">
    <location>
        <position position="49"/>
    </location>
    <ligand>
        <name>Na(+)</name>
        <dbReference type="ChEBI" id="CHEBI:29101"/>
        <label>2</label>
    </ligand>
</feature>
<sequence length="519" mass="57671">QGTINRAFEGDHETNGDINKKETEEPEAPARDNWDSPIEFLLSCIAMSVGLGNVWRFPFTAYENGGGAFLIPYIIVLVFVGKPIYYMELSMGQFASYGQVKVWDVVPAFRGVGYGQAIATWCVVTYYVSLMALTVFYFFASFSSTLPWSACPVNLTNCIDKTTNLSDVNVSVSKSAAEFYFQQNVLKRHPNGLDDGIFAPDWRLALCLLFSWVLLFLVLVKGVKSSGKSAYFTALFPYVVLFILLGRGVTLPGAVKGIKYFITPKWEKLLEPSVWYAAVGQSFFSLSVGFGSIIMFASYNKFRHNVYRDAAIISVTDTLTSLLAGFTIFAILGHLAELMGVDDIDLVIKGGGSSLAFVSYPDVLARFDWLPQLFAVLFFLMLFTLGIGSASALAGAIITVICDAFPNFKRPLVTLGVSLFGFGLGLFYVTPQGSYILDLIDYYGGVIAIHWVYGYFNFIRDLEFMLQRRTGYYWAFCWVFFIPVLLFVIFTYVLIKREPLTSGSYVFGPVANGSITGFT</sequence>
<keyword evidence="20" id="KW-1185">Reference proteome</keyword>
<dbReference type="GO" id="GO:0046872">
    <property type="term" value="F:metal ion binding"/>
    <property type="evidence" value="ECO:0007669"/>
    <property type="project" value="UniProtKB-KW"/>
</dbReference>
<dbReference type="CDD" id="cd10324">
    <property type="entry name" value="SLC6sbd"/>
    <property type="match status" value="1"/>
</dbReference>
<feature type="binding site" evidence="14">
    <location>
        <position position="389"/>
    </location>
    <ligand>
        <name>Na(+)</name>
        <dbReference type="ChEBI" id="CHEBI:29101"/>
        <label>1</label>
    </ligand>
</feature>
<keyword evidence="10 18" id="KW-0472">Membrane</keyword>
<gene>
    <name evidence="19" type="primary">NAAT1_3</name>
    <name evidence="19" type="ORF">Anas_12473</name>
</gene>
<comment type="similarity">
    <text evidence="2 16">Belongs to the sodium:neurotransmitter symporter (SNF) (TC 2.A.22) family.</text>
</comment>
<feature type="transmembrane region" description="Helical" evidence="18">
    <location>
        <begin position="275"/>
        <end position="299"/>
    </location>
</feature>
<name>A0A5N5TAE4_9CRUS</name>
<evidence type="ECO:0000256" key="8">
    <source>
        <dbReference type="ARBA" id="ARBA00023053"/>
    </source>
</evidence>
<dbReference type="GO" id="GO:0089718">
    <property type="term" value="P:amino acid import across plasma membrane"/>
    <property type="evidence" value="ECO:0007669"/>
    <property type="project" value="TreeGrafter"/>
</dbReference>
<evidence type="ECO:0000256" key="14">
    <source>
        <dbReference type="PIRSR" id="PIRSR600175-1"/>
    </source>
</evidence>
<keyword evidence="8 14" id="KW-0915">Sodium</keyword>
<keyword evidence="11" id="KW-0325">Glycoprotein</keyword>
<evidence type="ECO:0000256" key="11">
    <source>
        <dbReference type="ARBA" id="ARBA00023180"/>
    </source>
</evidence>
<dbReference type="Proteomes" id="UP000326759">
    <property type="component" value="Unassembled WGS sequence"/>
</dbReference>
<keyword evidence="6" id="KW-0029">Amino-acid transport</keyword>
<evidence type="ECO:0000256" key="18">
    <source>
        <dbReference type="SAM" id="Phobius"/>
    </source>
</evidence>
<dbReference type="PANTHER" id="PTHR11616">
    <property type="entry name" value="SODIUM/CHLORIDE DEPENDENT TRANSPORTER"/>
    <property type="match status" value="1"/>
</dbReference>
<evidence type="ECO:0000256" key="4">
    <source>
        <dbReference type="ARBA" id="ARBA00022692"/>
    </source>
</evidence>
<keyword evidence="5 16" id="KW-0769">Symport</keyword>
<feature type="binding site" evidence="14">
    <location>
        <position position="285"/>
    </location>
    <ligand>
        <name>Na(+)</name>
        <dbReference type="ChEBI" id="CHEBI:29101"/>
        <label>1</label>
    </ligand>
</feature>
<comment type="function">
    <text evidence="13">Unusual broad substrate spectrum amino acid:sodium cotransporter that promotes absorption of the D isomers of essential amino acids. Neutral amino acids are the preferred substrates, especially methionine and phenylalanine.</text>
</comment>
<reference evidence="19 20" key="1">
    <citation type="journal article" date="2019" name="PLoS Biol.">
        <title>Sex chromosomes control vertical transmission of feminizing Wolbachia symbionts in an isopod.</title>
        <authorList>
            <person name="Becking T."/>
            <person name="Chebbi M.A."/>
            <person name="Giraud I."/>
            <person name="Moumen B."/>
            <person name="Laverre T."/>
            <person name="Caubet Y."/>
            <person name="Peccoud J."/>
            <person name="Gilbert C."/>
            <person name="Cordaux R."/>
        </authorList>
    </citation>
    <scope>NUCLEOTIDE SEQUENCE [LARGE SCALE GENOMIC DNA]</scope>
    <source>
        <strain evidence="19">ANa2</strain>
        <tissue evidence="19">Whole body excluding digestive tract and cuticle</tissue>
    </source>
</reference>
<evidence type="ECO:0000256" key="1">
    <source>
        <dbReference type="ARBA" id="ARBA00004141"/>
    </source>
</evidence>
<feature type="transmembrane region" description="Helical" evidence="18">
    <location>
        <begin position="471"/>
        <end position="495"/>
    </location>
</feature>
<dbReference type="InterPro" id="IPR037272">
    <property type="entry name" value="SNS_sf"/>
</dbReference>
<feature type="transmembrane region" description="Helical" evidence="18">
    <location>
        <begin position="118"/>
        <end position="140"/>
    </location>
</feature>
<feature type="transmembrane region" description="Helical" evidence="18">
    <location>
        <begin position="202"/>
        <end position="220"/>
    </location>
</feature>
<dbReference type="GO" id="GO:0005886">
    <property type="term" value="C:plasma membrane"/>
    <property type="evidence" value="ECO:0007669"/>
    <property type="project" value="TreeGrafter"/>
</dbReference>
<feature type="non-terminal residue" evidence="19">
    <location>
        <position position="519"/>
    </location>
</feature>
<evidence type="ECO:0000256" key="6">
    <source>
        <dbReference type="ARBA" id="ARBA00022970"/>
    </source>
</evidence>